<feature type="compositionally biased region" description="Low complexity" evidence="1">
    <location>
        <begin position="59"/>
        <end position="70"/>
    </location>
</feature>
<feature type="region of interest" description="Disordered" evidence="1">
    <location>
        <begin position="156"/>
        <end position="194"/>
    </location>
</feature>
<feature type="region of interest" description="Disordered" evidence="1">
    <location>
        <begin position="52"/>
        <end position="144"/>
    </location>
</feature>
<evidence type="ECO:0000313" key="2">
    <source>
        <dbReference type="EMBL" id="KAI9246074.1"/>
    </source>
</evidence>
<accession>A0AAD5P7Z5</accession>
<evidence type="ECO:0000256" key="1">
    <source>
        <dbReference type="SAM" id="MobiDB-lite"/>
    </source>
</evidence>
<dbReference type="EMBL" id="JAIXMP010000048">
    <property type="protein sequence ID" value="KAI9246074.1"/>
    <property type="molecule type" value="Genomic_DNA"/>
</dbReference>
<keyword evidence="3" id="KW-1185">Reference proteome</keyword>
<sequence>MSASVAGPSTPSPMRDWILPMPQEISTDSSFSNDLIRQFDKKRSRLRVELKLEQHASDSDSVSTSRVGSSKQPIRDTSSLSPSPVGNGGGANDHGPLRMSETAPASIHSNATIDSHHSRGGTRTRRIGGVGGGGNTRRRSAGDLLRRSSAFLRAKIESLRGPSRSHDNLQRDYHDMDGNNDDEDHRRRHSIPPPSKIVVNTTIAIPQFNTTATTTAGATTAVGNNHHGGNRFLSSVAASIQPPVITQYPPKPLKYSPVEPTMLEENQKKSLHHRISMPVLRNHLYNNNNHSNGRSNSAEPRRRSDVGVDRMGSIGKRARKALGSPCTELKNRGGLSRKGKEPMSGASPASTTTSSSSSSAAQATTMAHSGTSTSQQIQSPPPPMPSTTTKA</sequence>
<dbReference type="AlphaFoldDB" id="A0AAD5P7Z5"/>
<feature type="compositionally biased region" description="Low complexity" evidence="1">
    <location>
        <begin position="344"/>
        <end position="378"/>
    </location>
</feature>
<feature type="region of interest" description="Disordered" evidence="1">
    <location>
        <begin position="283"/>
        <end position="391"/>
    </location>
</feature>
<protein>
    <submittedName>
        <fullName evidence="2">Uncharacterized protein</fullName>
    </submittedName>
</protein>
<feature type="compositionally biased region" description="Basic and acidic residues" evidence="1">
    <location>
        <begin position="299"/>
        <end position="308"/>
    </location>
</feature>
<reference evidence="2" key="1">
    <citation type="journal article" date="2022" name="IScience">
        <title>Evolution of zygomycete secretomes and the origins of terrestrial fungal ecologies.</title>
        <authorList>
            <person name="Chang Y."/>
            <person name="Wang Y."/>
            <person name="Mondo S."/>
            <person name="Ahrendt S."/>
            <person name="Andreopoulos W."/>
            <person name="Barry K."/>
            <person name="Beard J."/>
            <person name="Benny G.L."/>
            <person name="Blankenship S."/>
            <person name="Bonito G."/>
            <person name="Cuomo C."/>
            <person name="Desiro A."/>
            <person name="Gervers K.A."/>
            <person name="Hundley H."/>
            <person name="Kuo A."/>
            <person name="LaButti K."/>
            <person name="Lang B.F."/>
            <person name="Lipzen A."/>
            <person name="O'Donnell K."/>
            <person name="Pangilinan J."/>
            <person name="Reynolds N."/>
            <person name="Sandor L."/>
            <person name="Smith M.E."/>
            <person name="Tsang A."/>
            <person name="Grigoriev I.V."/>
            <person name="Stajich J.E."/>
            <person name="Spatafora J.W."/>
        </authorList>
    </citation>
    <scope>NUCLEOTIDE SEQUENCE</scope>
    <source>
        <strain evidence="2">RSA 2281</strain>
    </source>
</reference>
<reference evidence="2" key="2">
    <citation type="submission" date="2023-02" db="EMBL/GenBank/DDBJ databases">
        <authorList>
            <consortium name="DOE Joint Genome Institute"/>
            <person name="Mondo S.J."/>
            <person name="Chang Y."/>
            <person name="Wang Y."/>
            <person name="Ahrendt S."/>
            <person name="Andreopoulos W."/>
            <person name="Barry K."/>
            <person name="Beard J."/>
            <person name="Benny G.L."/>
            <person name="Blankenship S."/>
            <person name="Bonito G."/>
            <person name="Cuomo C."/>
            <person name="Desiro A."/>
            <person name="Gervers K.A."/>
            <person name="Hundley H."/>
            <person name="Kuo A."/>
            <person name="LaButti K."/>
            <person name="Lang B.F."/>
            <person name="Lipzen A."/>
            <person name="O'Donnell K."/>
            <person name="Pangilinan J."/>
            <person name="Reynolds N."/>
            <person name="Sandor L."/>
            <person name="Smith M.W."/>
            <person name="Tsang A."/>
            <person name="Grigoriev I.V."/>
            <person name="Stajich J.E."/>
            <person name="Spatafora J.W."/>
        </authorList>
    </citation>
    <scope>NUCLEOTIDE SEQUENCE</scope>
    <source>
        <strain evidence="2">RSA 2281</strain>
    </source>
</reference>
<dbReference type="Proteomes" id="UP001209540">
    <property type="component" value="Unassembled WGS sequence"/>
</dbReference>
<feature type="compositionally biased region" description="Polar residues" evidence="1">
    <location>
        <begin position="71"/>
        <end position="84"/>
    </location>
</feature>
<feature type="compositionally biased region" description="Basic and acidic residues" evidence="1">
    <location>
        <begin position="156"/>
        <end position="177"/>
    </location>
</feature>
<proteinExistence type="predicted"/>
<feature type="region of interest" description="Disordered" evidence="1">
    <location>
        <begin position="1"/>
        <end position="33"/>
    </location>
</feature>
<name>A0AAD5P7Z5_9FUNG</name>
<feature type="compositionally biased region" description="Low complexity" evidence="1">
    <location>
        <begin position="283"/>
        <end position="296"/>
    </location>
</feature>
<evidence type="ECO:0000313" key="3">
    <source>
        <dbReference type="Proteomes" id="UP001209540"/>
    </source>
</evidence>
<comment type="caution">
    <text evidence="2">The sequence shown here is derived from an EMBL/GenBank/DDBJ whole genome shotgun (WGS) entry which is preliminary data.</text>
</comment>
<organism evidence="2 3">
    <name type="scientific">Phascolomyces articulosus</name>
    <dbReference type="NCBI Taxonomy" id="60185"/>
    <lineage>
        <taxon>Eukaryota</taxon>
        <taxon>Fungi</taxon>
        <taxon>Fungi incertae sedis</taxon>
        <taxon>Mucoromycota</taxon>
        <taxon>Mucoromycotina</taxon>
        <taxon>Mucoromycetes</taxon>
        <taxon>Mucorales</taxon>
        <taxon>Lichtheimiaceae</taxon>
        <taxon>Phascolomyces</taxon>
    </lineage>
</organism>
<gene>
    <name evidence="2" type="ORF">BDA99DRAFT_543419</name>
</gene>
<feature type="compositionally biased region" description="Polar residues" evidence="1">
    <location>
        <begin position="24"/>
        <end position="33"/>
    </location>
</feature>